<organism evidence="2 3">
    <name type="scientific">Scomber scombrus</name>
    <name type="common">Atlantic mackerel</name>
    <name type="synonym">Scomber vernalis</name>
    <dbReference type="NCBI Taxonomy" id="13677"/>
    <lineage>
        <taxon>Eukaryota</taxon>
        <taxon>Metazoa</taxon>
        <taxon>Chordata</taxon>
        <taxon>Craniata</taxon>
        <taxon>Vertebrata</taxon>
        <taxon>Euteleostomi</taxon>
        <taxon>Actinopterygii</taxon>
        <taxon>Neopterygii</taxon>
        <taxon>Teleostei</taxon>
        <taxon>Neoteleostei</taxon>
        <taxon>Acanthomorphata</taxon>
        <taxon>Pelagiaria</taxon>
        <taxon>Scombriformes</taxon>
        <taxon>Scombridae</taxon>
        <taxon>Scomber</taxon>
    </lineage>
</organism>
<feature type="region of interest" description="Disordered" evidence="1">
    <location>
        <begin position="22"/>
        <end position="73"/>
    </location>
</feature>
<reference evidence="2 3" key="1">
    <citation type="submission" date="2024-01" db="EMBL/GenBank/DDBJ databases">
        <authorList>
            <person name="Alioto T."/>
            <person name="Alioto T."/>
            <person name="Gomez Garrido J."/>
        </authorList>
    </citation>
    <scope>NUCLEOTIDE SEQUENCE [LARGE SCALE GENOMIC DNA]</scope>
</reference>
<dbReference type="EMBL" id="CAWUFR010000051">
    <property type="protein sequence ID" value="CAK6961428.1"/>
    <property type="molecule type" value="Genomic_DNA"/>
</dbReference>
<keyword evidence="3" id="KW-1185">Reference proteome</keyword>
<proteinExistence type="predicted"/>
<feature type="compositionally biased region" description="Basic and acidic residues" evidence="1">
    <location>
        <begin position="42"/>
        <end position="53"/>
    </location>
</feature>
<dbReference type="AlphaFoldDB" id="A0AAV1NR25"/>
<evidence type="ECO:0000313" key="2">
    <source>
        <dbReference type="EMBL" id="CAK6961428.1"/>
    </source>
</evidence>
<gene>
    <name evidence="2" type="ORF">FSCOSCO3_A029513</name>
</gene>
<comment type="caution">
    <text evidence="2">The sequence shown here is derived from an EMBL/GenBank/DDBJ whole genome shotgun (WGS) entry which is preliminary data.</text>
</comment>
<dbReference type="Proteomes" id="UP001314229">
    <property type="component" value="Unassembled WGS sequence"/>
</dbReference>
<sequence length="92" mass="10513">MFKLQKAECDWIRLSLMCSLHEPGSSAEKQQNRTSDVDISAPEERRKKAHMAEPNRLGSSSRPISPSPQNHQHCRPNLRLEAWKAKQCDCIS</sequence>
<name>A0AAV1NR25_SCOSC</name>
<evidence type="ECO:0000256" key="1">
    <source>
        <dbReference type="SAM" id="MobiDB-lite"/>
    </source>
</evidence>
<feature type="compositionally biased region" description="Polar residues" evidence="1">
    <location>
        <begin position="57"/>
        <end position="71"/>
    </location>
</feature>
<protein>
    <submittedName>
        <fullName evidence="2">Uncharacterized protein</fullName>
    </submittedName>
</protein>
<evidence type="ECO:0000313" key="3">
    <source>
        <dbReference type="Proteomes" id="UP001314229"/>
    </source>
</evidence>
<accession>A0AAV1NR25</accession>